<dbReference type="AlphaFoldDB" id="A0A225V2S6"/>
<gene>
    <name evidence="1" type="ORF">PHMEG_00028595</name>
</gene>
<proteinExistence type="predicted"/>
<keyword evidence="2" id="KW-1185">Reference proteome</keyword>
<dbReference type="EMBL" id="NBNE01007768">
    <property type="protein sequence ID" value="OWZ00256.1"/>
    <property type="molecule type" value="Genomic_DNA"/>
</dbReference>
<dbReference type="Proteomes" id="UP000198211">
    <property type="component" value="Unassembled WGS sequence"/>
</dbReference>
<comment type="caution">
    <text evidence="1">The sequence shown here is derived from an EMBL/GenBank/DDBJ whole genome shotgun (WGS) entry which is preliminary data.</text>
</comment>
<name>A0A225V2S6_9STRA</name>
<sequence length="179" mass="20542">MFLEFQDSKIWPFDVRAVNQATWRFLTEAGHKFNNYIEEHVEMRDNTMLRKFGVEFKHGESVAILFGRQVTRRYMESNRIVIVRHSSIDEIQLSGASTSGLTFRESGWIVMKNEDFGTGSATLTQAYSTMTPDIDLNQNWEIGTLTDFVLQSREDVEVGNDTIIENLLLEEAAKQLANP</sequence>
<evidence type="ECO:0000313" key="1">
    <source>
        <dbReference type="EMBL" id="OWZ00256.1"/>
    </source>
</evidence>
<dbReference type="STRING" id="4795.A0A225V2S6"/>
<dbReference type="PANTHER" id="PTHR35796">
    <property type="entry name" value="HYPOTHETICAL CYTOSOLIC PROTEIN"/>
    <property type="match status" value="1"/>
</dbReference>
<accession>A0A225V2S6</accession>
<reference evidence="2" key="1">
    <citation type="submission" date="2017-03" db="EMBL/GenBank/DDBJ databases">
        <title>Phytopthora megakarya and P. palmivora, two closely related causual agents of cacao black pod achieved similar genome size and gene model numbers by different mechanisms.</title>
        <authorList>
            <person name="Ali S."/>
            <person name="Shao J."/>
            <person name="Larry D.J."/>
            <person name="Kronmiller B."/>
            <person name="Shen D."/>
            <person name="Strem M.D."/>
            <person name="Melnick R.L."/>
            <person name="Guiltinan M.J."/>
            <person name="Tyler B.M."/>
            <person name="Meinhardt L.W."/>
            <person name="Bailey B.A."/>
        </authorList>
    </citation>
    <scope>NUCLEOTIDE SEQUENCE [LARGE SCALE GENOMIC DNA]</scope>
    <source>
        <strain evidence="2">zdho120</strain>
    </source>
</reference>
<evidence type="ECO:0000313" key="2">
    <source>
        <dbReference type="Proteomes" id="UP000198211"/>
    </source>
</evidence>
<dbReference type="PANTHER" id="PTHR35796:SF3">
    <property type="entry name" value="BHLH DOMAIN-CONTAINING PROTEIN"/>
    <property type="match status" value="1"/>
</dbReference>
<dbReference type="OrthoDB" id="69983at2759"/>
<protein>
    <submittedName>
        <fullName evidence="1">Uncharacterized protein</fullName>
    </submittedName>
</protein>
<organism evidence="1 2">
    <name type="scientific">Phytophthora megakarya</name>
    <dbReference type="NCBI Taxonomy" id="4795"/>
    <lineage>
        <taxon>Eukaryota</taxon>
        <taxon>Sar</taxon>
        <taxon>Stramenopiles</taxon>
        <taxon>Oomycota</taxon>
        <taxon>Peronosporomycetes</taxon>
        <taxon>Peronosporales</taxon>
        <taxon>Peronosporaceae</taxon>
        <taxon>Phytophthora</taxon>
    </lineage>
</organism>